<dbReference type="EMBL" id="UINC01178349">
    <property type="protein sequence ID" value="SVD86454.1"/>
    <property type="molecule type" value="Genomic_DNA"/>
</dbReference>
<organism evidence="2">
    <name type="scientific">marine metagenome</name>
    <dbReference type="NCBI Taxonomy" id="408172"/>
    <lineage>
        <taxon>unclassified sequences</taxon>
        <taxon>metagenomes</taxon>
        <taxon>ecological metagenomes</taxon>
    </lineage>
</organism>
<dbReference type="AlphaFoldDB" id="A0A382YTA8"/>
<dbReference type="PANTHER" id="PTHR43000">
    <property type="entry name" value="DTDP-D-GLUCOSE 4,6-DEHYDRATASE-RELATED"/>
    <property type="match status" value="1"/>
</dbReference>
<evidence type="ECO:0000259" key="1">
    <source>
        <dbReference type="Pfam" id="PF16363"/>
    </source>
</evidence>
<dbReference type="InterPro" id="IPR013445">
    <property type="entry name" value="CDP_4_6_deHydtase"/>
</dbReference>
<feature type="domain" description="NAD(P)-binding" evidence="1">
    <location>
        <begin position="13"/>
        <end position="233"/>
    </location>
</feature>
<dbReference type="SUPFAM" id="SSF51735">
    <property type="entry name" value="NAD(P)-binding Rossmann-fold domains"/>
    <property type="match status" value="1"/>
</dbReference>
<dbReference type="Pfam" id="PF16363">
    <property type="entry name" value="GDP_Man_Dehyd"/>
    <property type="match status" value="1"/>
</dbReference>
<accession>A0A382YTA8</accession>
<dbReference type="NCBIfam" id="TIGR02622">
    <property type="entry name" value="CDP_4_6_dhtase"/>
    <property type="match status" value="1"/>
</dbReference>
<protein>
    <recommendedName>
        <fullName evidence="1">NAD(P)-binding domain-containing protein</fullName>
    </recommendedName>
</protein>
<feature type="non-terminal residue" evidence="2">
    <location>
        <position position="254"/>
    </location>
</feature>
<dbReference type="InterPro" id="IPR016040">
    <property type="entry name" value="NAD(P)-bd_dom"/>
</dbReference>
<reference evidence="2" key="1">
    <citation type="submission" date="2018-05" db="EMBL/GenBank/DDBJ databases">
        <authorList>
            <person name="Lanie J.A."/>
            <person name="Ng W.-L."/>
            <person name="Kazmierczak K.M."/>
            <person name="Andrzejewski T.M."/>
            <person name="Davidsen T.M."/>
            <person name="Wayne K.J."/>
            <person name="Tettelin H."/>
            <person name="Glass J.I."/>
            <person name="Rusch D."/>
            <person name="Podicherti R."/>
            <person name="Tsui H.-C.T."/>
            <person name="Winkler M.E."/>
        </authorList>
    </citation>
    <scope>NUCLEOTIDE SEQUENCE</scope>
</reference>
<evidence type="ECO:0000313" key="2">
    <source>
        <dbReference type="EMBL" id="SVD86454.1"/>
    </source>
</evidence>
<sequence>MKKNNFWKNKTVMITGHTGFKGSWLTLLLKSFDANVVGYALNPISKPNFFDNSGLSKFLKHDYRENILNLKKLKYVIKKTKPSVVFHLAAQSSVLVSYQEPKETIEVNVVGTANFLEAIKKVNSIKSAIIVTTDKVYLNLEKKKKFKENSRLGGYDIYSSSKAACEILIDSYVKSFYSRSGCNIATVRSGNCIGGGDWTKDRIIKDCVECFINNKNLIIRSPNATRPWQHVLEPLCGYLKLAEKLYYDNTKKYT</sequence>
<dbReference type="InterPro" id="IPR036291">
    <property type="entry name" value="NAD(P)-bd_dom_sf"/>
</dbReference>
<gene>
    <name evidence="2" type="ORF">METZ01_LOCUS439308</name>
</gene>
<name>A0A382YTA8_9ZZZZ</name>
<dbReference type="Gene3D" id="3.90.25.10">
    <property type="entry name" value="UDP-galactose 4-epimerase, domain 1"/>
    <property type="match status" value="1"/>
</dbReference>
<dbReference type="Gene3D" id="3.40.50.720">
    <property type="entry name" value="NAD(P)-binding Rossmann-like Domain"/>
    <property type="match status" value="1"/>
</dbReference>
<proteinExistence type="predicted"/>